<evidence type="ECO:0000313" key="2">
    <source>
        <dbReference type="Proteomes" id="UP001596328"/>
    </source>
</evidence>
<comment type="caution">
    <text evidence="1">The sequence shown here is derived from an EMBL/GenBank/DDBJ whole genome shotgun (WGS) entry which is preliminary data.</text>
</comment>
<dbReference type="Proteomes" id="UP001596328">
    <property type="component" value="Unassembled WGS sequence"/>
</dbReference>
<name>A0ABD5RTX3_9EURY</name>
<organism evidence="1 2">
    <name type="scientific">Halobium palmae</name>
    <dbReference type="NCBI Taxonomy" id="1776492"/>
    <lineage>
        <taxon>Archaea</taxon>
        <taxon>Methanobacteriati</taxon>
        <taxon>Methanobacteriota</taxon>
        <taxon>Stenosarchaea group</taxon>
        <taxon>Halobacteria</taxon>
        <taxon>Halobacteriales</taxon>
        <taxon>Haloferacaceae</taxon>
        <taxon>Halobium</taxon>
    </lineage>
</organism>
<gene>
    <name evidence="1" type="ORF">ACFQE1_00365</name>
</gene>
<accession>A0ABD5RTX3</accession>
<dbReference type="EMBL" id="JBHSWU010000001">
    <property type="protein sequence ID" value="MFC6722879.1"/>
    <property type="molecule type" value="Genomic_DNA"/>
</dbReference>
<proteinExistence type="predicted"/>
<reference evidence="1 2" key="1">
    <citation type="journal article" date="2019" name="Int. J. Syst. Evol. Microbiol.">
        <title>The Global Catalogue of Microorganisms (GCM) 10K type strain sequencing project: providing services to taxonomists for standard genome sequencing and annotation.</title>
        <authorList>
            <consortium name="The Broad Institute Genomics Platform"/>
            <consortium name="The Broad Institute Genome Sequencing Center for Infectious Disease"/>
            <person name="Wu L."/>
            <person name="Ma J."/>
        </authorList>
    </citation>
    <scope>NUCLEOTIDE SEQUENCE [LARGE SCALE GENOMIC DNA]</scope>
    <source>
        <strain evidence="1 2">NBRC 111368</strain>
    </source>
</reference>
<keyword evidence="2" id="KW-1185">Reference proteome</keyword>
<protein>
    <submittedName>
        <fullName evidence="1">Uncharacterized protein</fullName>
    </submittedName>
</protein>
<dbReference type="AlphaFoldDB" id="A0ABD5RTX3"/>
<sequence>MQYLARLNGDKFAHTDLDRLLDALETEYDSLIADGVFVPHVCGYYSTDLLEYGIVDPGETEKKLRQKVRKRVVYRIRKEGGRMERENLVETYLSKYPDGVVAEVLWEFRDDGKLVSRDGFVALR</sequence>
<evidence type="ECO:0000313" key="1">
    <source>
        <dbReference type="EMBL" id="MFC6722879.1"/>
    </source>
</evidence>